<dbReference type="STRING" id="82805.SAMN04487998_0771"/>
<name>A0A1I0AM51_9BACT</name>
<sequence>MLSMAVLYEPRLASKITLYPAFLVPKRFSASEYSEGILAGNRVRLSQAITLVESTLPSDQALAQQVLDAVLPHAGRSVRVGITGVPGVGKSTFIEALGLHLVREKGHRLAVLAVDPTSQRSGGSILGDKTRMNELAAHPAAFIRPSPAGRSLGGVTRSTREALLLCEAAGHDVIFVETVGVGQSETAVHGMVDFFLLLMLAGAGDELQGIKKGIMEMADAISITKADQGNELAARRARREYQNALHLYPLSPSGWVPEVTVSSALTGQGVPTVWEIITRYVAQTQESGYFGQRRQEQNLHWLHETIRQSLETQFYQRPAVREQLAAIEQAVRDGRKSAFGAAGELLGL</sequence>
<keyword evidence="3" id="KW-1185">Reference proteome</keyword>
<gene>
    <name evidence="2" type="ORF">SAMN04487998_0771</name>
</gene>
<dbReference type="Gene3D" id="1.10.287.130">
    <property type="match status" value="1"/>
</dbReference>
<dbReference type="PANTHER" id="PTHR23408:SF3">
    <property type="entry name" value="METHYLMALONIC ACIDURIA TYPE A PROTEIN, MITOCHONDRIAL"/>
    <property type="match status" value="1"/>
</dbReference>
<dbReference type="Pfam" id="PF03308">
    <property type="entry name" value="MeaB"/>
    <property type="match status" value="1"/>
</dbReference>
<dbReference type="GO" id="GO:0005737">
    <property type="term" value="C:cytoplasm"/>
    <property type="evidence" value="ECO:0007669"/>
    <property type="project" value="TreeGrafter"/>
</dbReference>
<proteinExistence type="inferred from homology"/>
<dbReference type="Gene3D" id="3.40.50.300">
    <property type="entry name" value="P-loop containing nucleotide triphosphate hydrolases"/>
    <property type="match status" value="1"/>
</dbReference>
<dbReference type="SUPFAM" id="SSF52540">
    <property type="entry name" value="P-loop containing nucleoside triphosphate hydrolases"/>
    <property type="match status" value="1"/>
</dbReference>
<evidence type="ECO:0000313" key="3">
    <source>
        <dbReference type="Proteomes" id="UP000198697"/>
    </source>
</evidence>
<dbReference type="EMBL" id="FOHS01000001">
    <property type="protein sequence ID" value="SES95416.1"/>
    <property type="molecule type" value="Genomic_DNA"/>
</dbReference>
<dbReference type="InterPro" id="IPR027417">
    <property type="entry name" value="P-loop_NTPase"/>
</dbReference>
<dbReference type="AlphaFoldDB" id="A0A1I0AM51"/>
<dbReference type="InterPro" id="IPR005129">
    <property type="entry name" value="GTPase_ArgK"/>
</dbReference>
<dbReference type="GO" id="GO:0005525">
    <property type="term" value="F:GTP binding"/>
    <property type="evidence" value="ECO:0007669"/>
    <property type="project" value="InterPro"/>
</dbReference>
<dbReference type="NCBIfam" id="NF006958">
    <property type="entry name" value="PRK09435.1"/>
    <property type="match status" value="1"/>
</dbReference>
<accession>A0A1I0AM51</accession>
<protein>
    <submittedName>
        <fullName evidence="2">Methylmalonyl-CoA mutase metallochaperone MeaB</fullName>
    </submittedName>
</protein>
<dbReference type="GO" id="GO:0003924">
    <property type="term" value="F:GTPase activity"/>
    <property type="evidence" value="ECO:0007669"/>
    <property type="project" value="InterPro"/>
</dbReference>
<dbReference type="NCBIfam" id="TIGR00750">
    <property type="entry name" value="lao"/>
    <property type="match status" value="1"/>
</dbReference>
<dbReference type="Proteomes" id="UP000198697">
    <property type="component" value="Unassembled WGS sequence"/>
</dbReference>
<dbReference type="PANTHER" id="PTHR23408">
    <property type="entry name" value="METHYLMALONYL-COA MUTASE"/>
    <property type="match status" value="1"/>
</dbReference>
<evidence type="ECO:0000313" key="2">
    <source>
        <dbReference type="EMBL" id="SES95416.1"/>
    </source>
</evidence>
<comment type="similarity">
    <text evidence="1">Belongs to the SIMIBI class G3E GTPase family. ArgK/MeaB subfamily.</text>
</comment>
<reference evidence="3" key="1">
    <citation type="submission" date="2016-10" db="EMBL/GenBank/DDBJ databases">
        <authorList>
            <person name="Varghese N."/>
            <person name="Submissions S."/>
        </authorList>
    </citation>
    <scope>NUCLEOTIDE SEQUENCE [LARGE SCALE GENOMIC DNA]</scope>
    <source>
        <strain evidence="3">DSM 15310</strain>
    </source>
</reference>
<dbReference type="CDD" id="cd03114">
    <property type="entry name" value="MMAA-like"/>
    <property type="match status" value="1"/>
</dbReference>
<organism evidence="2 3">
    <name type="scientific">Hymenobacter actinosclerus</name>
    <dbReference type="NCBI Taxonomy" id="82805"/>
    <lineage>
        <taxon>Bacteria</taxon>
        <taxon>Pseudomonadati</taxon>
        <taxon>Bacteroidota</taxon>
        <taxon>Cytophagia</taxon>
        <taxon>Cytophagales</taxon>
        <taxon>Hymenobacteraceae</taxon>
        <taxon>Hymenobacter</taxon>
    </lineage>
</organism>
<dbReference type="Gene3D" id="1.20.5.170">
    <property type="match status" value="1"/>
</dbReference>
<evidence type="ECO:0000256" key="1">
    <source>
        <dbReference type="ARBA" id="ARBA00009625"/>
    </source>
</evidence>